<comment type="subcellular location">
    <subcellularLocation>
        <location evidence="1">Nucleus</location>
    </subcellularLocation>
</comment>
<keyword evidence="4" id="KW-0862">Zinc</keyword>
<feature type="compositionally biased region" description="Polar residues" evidence="6">
    <location>
        <begin position="69"/>
        <end position="87"/>
    </location>
</feature>
<feature type="compositionally biased region" description="Polar residues" evidence="6">
    <location>
        <begin position="42"/>
        <end position="55"/>
    </location>
</feature>
<feature type="region of interest" description="Disordered" evidence="6">
    <location>
        <begin position="314"/>
        <end position="371"/>
    </location>
</feature>
<comment type="caution">
    <text evidence="9">The sequence shown here is derived from an EMBL/GenBank/DDBJ whole genome shotgun (WGS) entry which is preliminary data.</text>
</comment>
<feature type="compositionally biased region" description="Low complexity" evidence="6">
    <location>
        <begin position="345"/>
        <end position="371"/>
    </location>
</feature>
<feature type="compositionally biased region" description="Polar residues" evidence="6">
    <location>
        <begin position="413"/>
        <end position="431"/>
    </location>
</feature>
<dbReference type="Proteomes" id="UP000298030">
    <property type="component" value="Unassembled WGS sequence"/>
</dbReference>
<evidence type="ECO:0000256" key="3">
    <source>
        <dbReference type="ARBA" id="ARBA00022771"/>
    </source>
</evidence>
<evidence type="ECO:0000256" key="2">
    <source>
        <dbReference type="ARBA" id="ARBA00022723"/>
    </source>
</evidence>
<dbReference type="GO" id="GO:0008270">
    <property type="term" value="F:zinc ion binding"/>
    <property type="evidence" value="ECO:0007669"/>
    <property type="project" value="UniProtKB-KW"/>
</dbReference>
<keyword evidence="5" id="KW-0539">Nucleus</keyword>
<dbReference type="Pfam" id="PF08600">
    <property type="entry name" value="NuBaID_C"/>
    <property type="match status" value="1"/>
</dbReference>
<organism evidence="9 10">
    <name type="scientific">Coprinellus micaceus</name>
    <name type="common">Glistening ink-cap mushroom</name>
    <name type="synonym">Coprinus micaceus</name>
    <dbReference type="NCBI Taxonomy" id="71717"/>
    <lineage>
        <taxon>Eukaryota</taxon>
        <taxon>Fungi</taxon>
        <taxon>Dikarya</taxon>
        <taxon>Basidiomycota</taxon>
        <taxon>Agaricomycotina</taxon>
        <taxon>Agaricomycetes</taxon>
        <taxon>Agaricomycetidae</taxon>
        <taxon>Agaricales</taxon>
        <taxon>Agaricineae</taxon>
        <taxon>Psathyrellaceae</taxon>
        <taxon>Coprinellus</taxon>
    </lineage>
</organism>
<evidence type="ECO:0000256" key="6">
    <source>
        <dbReference type="SAM" id="MobiDB-lite"/>
    </source>
</evidence>
<feature type="compositionally biased region" description="Polar residues" evidence="6">
    <location>
        <begin position="1"/>
        <end position="15"/>
    </location>
</feature>
<keyword evidence="10" id="KW-1185">Reference proteome</keyword>
<keyword evidence="2" id="KW-0479">Metal-binding</keyword>
<dbReference type="EMBL" id="QPFP01000059">
    <property type="protein sequence ID" value="TEB25206.1"/>
    <property type="molecule type" value="Genomic_DNA"/>
</dbReference>
<protein>
    <submittedName>
        <fullName evidence="9">Zf-C3HC-domain-containing protein</fullName>
    </submittedName>
</protein>
<accession>A0A4Y7STM8</accession>
<evidence type="ECO:0000259" key="8">
    <source>
        <dbReference type="Pfam" id="PF08600"/>
    </source>
</evidence>
<dbReference type="InterPro" id="IPR013909">
    <property type="entry name" value="NuBaID_C"/>
</dbReference>
<gene>
    <name evidence="9" type="ORF">FA13DRAFT_1817583</name>
</gene>
<dbReference type="PANTHER" id="PTHR15835:SF6">
    <property type="entry name" value="ZINC FINGER C3HC-TYPE PROTEIN 1"/>
    <property type="match status" value="1"/>
</dbReference>
<sequence length="569" mass="61747">MEPSPSTSTQAPQENSLREKKRKLQDAFQTLDEAVQGPSAKKISSQPSGKKPTISRSIYSTLQKYGISKNSKSESTPSTIFRSNTEPELSARTPHLTAILSRVATKAKSAFTFKFNHDSTLPASAEYRPSSLQSFLSRLETFKLATYSNKPSAIDAVAASRCGWTNDGKDRLVCGLCNSSWVVVGKEGMNRDAANSLIEKQRRGLVDNHKTGCPWKTRQCDPSIYCVPLQTPTATVKDLKENATSLDPLVNDISIRHPLTPNQLASLKKTVSRVKDKDEDAMDVDGGSPQHTLSEAAILASVFGWSLVPPTAKERSRKVSRSASVSASRAGTPSRPFMSASAFIGSASRHGSPSRPASRRSSFSVPDSPSGSIPPLFKLPASLFQKKENTMVQCTLCQRRVGLWAFTPQKQNDTLQVPTESSPSKLPTNGESPVRARRVQPQRQFDLLKEHRSYCPYVVKSTVVPSIPSSPPASTNGHRRSASSLSHLNLSMGTAGAIEGWRAVLAVALRYGMAQRHKEYDAFGQSAENAGEGSERGSEDGVDNVRSMVAGVKQQGGKELLKYVKNLLG</sequence>
<feature type="compositionally biased region" description="Low complexity" evidence="6">
    <location>
        <begin position="321"/>
        <end position="330"/>
    </location>
</feature>
<evidence type="ECO:0000259" key="7">
    <source>
        <dbReference type="Pfam" id="PF07967"/>
    </source>
</evidence>
<dbReference type="InterPro" id="IPR012935">
    <property type="entry name" value="NuBaID_N"/>
</dbReference>
<evidence type="ECO:0000313" key="10">
    <source>
        <dbReference type="Proteomes" id="UP000298030"/>
    </source>
</evidence>
<feature type="region of interest" description="Disordered" evidence="6">
    <location>
        <begin position="413"/>
        <end position="437"/>
    </location>
</feature>
<evidence type="ECO:0000256" key="4">
    <source>
        <dbReference type="ARBA" id="ARBA00022833"/>
    </source>
</evidence>
<evidence type="ECO:0000256" key="1">
    <source>
        <dbReference type="ARBA" id="ARBA00004123"/>
    </source>
</evidence>
<keyword evidence="3" id="KW-0863">Zinc-finger</keyword>
<feature type="non-terminal residue" evidence="9">
    <location>
        <position position="1"/>
    </location>
</feature>
<dbReference type="GO" id="GO:0005634">
    <property type="term" value="C:nucleus"/>
    <property type="evidence" value="ECO:0007669"/>
    <property type="project" value="UniProtKB-SubCell"/>
</dbReference>
<dbReference type="Pfam" id="PF07967">
    <property type="entry name" value="zf-C3HC"/>
    <property type="match status" value="1"/>
</dbReference>
<dbReference type="OrthoDB" id="2592092at2759"/>
<feature type="domain" description="C3HC-type" evidence="7">
    <location>
        <begin position="130"/>
        <end position="246"/>
    </location>
</feature>
<dbReference type="STRING" id="71717.A0A4Y7STM8"/>
<dbReference type="AlphaFoldDB" id="A0A4Y7STM8"/>
<name>A0A4Y7STM8_COPMI</name>
<dbReference type="PANTHER" id="PTHR15835">
    <property type="entry name" value="NUCLEAR-INTERACTING PARTNER OF ALK"/>
    <property type="match status" value="1"/>
</dbReference>
<feature type="domain" description="NuBaID C-terminal" evidence="8">
    <location>
        <begin position="386"/>
        <end position="460"/>
    </location>
</feature>
<feature type="region of interest" description="Disordered" evidence="6">
    <location>
        <begin position="1"/>
        <end position="55"/>
    </location>
</feature>
<feature type="region of interest" description="Disordered" evidence="6">
    <location>
        <begin position="69"/>
        <end position="88"/>
    </location>
</feature>
<evidence type="ECO:0000313" key="9">
    <source>
        <dbReference type="EMBL" id="TEB25206.1"/>
    </source>
</evidence>
<reference evidence="9 10" key="1">
    <citation type="journal article" date="2019" name="Nat. Ecol. Evol.">
        <title>Megaphylogeny resolves global patterns of mushroom evolution.</title>
        <authorList>
            <person name="Varga T."/>
            <person name="Krizsan K."/>
            <person name="Foldi C."/>
            <person name="Dima B."/>
            <person name="Sanchez-Garcia M."/>
            <person name="Sanchez-Ramirez S."/>
            <person name="Szollosi G.J."/>
            <person name="Szarkandi J.G."/>
            <person name="Papp V."/>
            <person name="Albert L."/>
            <person name="Andreopoulos W."/>
            <person name="Angelini C."/>
            <person name="Antonin V."/>
            <person name="Barry K.W."/>
            <person name="Bougher N.L."/>
            <person name="Buchanan P."/>
            <person name="Buyck B."/>
            <person name="Bense V."/>
            <person name="Catcheside P."/>
            <person name="Chovatia M."/>
            <person name="Cooper J."/>
            <person name="Damon W."/>
            <person name="Desjardin D."/>
            <person name="Finy P."/>
            <person name="Geml J."/>
            <person name="Haridas S."/>
            <person name="Hughes K."/>
            <person name="Justo A."/>
            <person name="Karasinski D."/>
            <person name="Kautmanova I."/>
            <person name="Kiss B."/>
            <person name="Kocsube S."/>
            <person name="Kotiranta H."/>
            <person name="LaButti K.M."/>
            <person name="Lechner B.E."/>
            <person name="Liimatainen K."/>
            <person name="Lipzen A."/>
            <person name="Lukacs Z."/>
            <person name="Mihaltcheva S."/>
            <person name="Morgado L.N."/>
            <person name="Niskanen T."/>
            <person name="Noordeloos M.E."/>
            <person name="Ohm R.A."/>
            <person name="Ortiz-Santana B."/>
            <person name="Ovrebo C."/>
            <person name="Racz N."/>
            <person name="Riley R."/>
            <person name="Savchenko A."/>
            <person name="Shiryaev A."/>
            <person name="Soop K."/>
            <person name="Spirin V."/>
            <person name="Szebenyi C."/>
            <person name="Tomsovsky M."/>
            <person name="Tulloss R.E."/>
            <person name="Uehling J."/>
            <person name="Grigoriev I.V."/>
            <person name="Vagvolgyi C."/>
            <person name="Papp T."/>
            <person name="Martin F.M."/>
            <person name="Miettinen O."/>
            <person name="Hibbett D.S."/>
            <person name="Nagy L.G."/>
        </authorList>
    </citation>
    <scope>NUCLEOTIDE SEQUENCE [LARGE SCALE GENOMIC DNA]</scope>
    <source>
        <strain evidence="9 10">FP101781</strain>
    </source>
</reference>
<proteinExistence type="predicted"/>
<evidence type="ECO:0000256" key="5">
    <source>
        <dbReference type="ARBA" id="ARBA00023242"/>
    </source>
</evidence>